<evidence type="ECO:0000256" key="1">
    <source>
        <dbReference type="ARBA" id="ARBA00002523"/>
    </source>
</evidence>
<keyword evidence="6" id="KW-0325">Glycoprotein</keyword>
<dbReference type="SUPFAM" id="SSF58087">
    <property type="entry name" value="Variant surface glycoprotein (N-terminal domain)"/>
    <property type="match status" value="1"/>
</dbReference>
<feature type="compositionally biased region" description="Basic and acidic residues" evidence="8">
    <location>
        <begin position="208"/>
        <end position="229"/>
    </location>
</feature>
<keyword evidence="3" id="KW-1003">Cell membrane</keyword>
<proteinExistence type="predicted"/>
<protein>
    <submittedName>
        <fullName evidence="9">Variant surface glycoprotein 1125.5751</fullName>
    </submittedName>
</protein>
<name>A0A1J0RD72_9TRYP</name>
<evidence type="ECO:0000256" key="2">
    <source>
        <dbReference type="ARBA" id="ARBA00004609"/>
    </source>
</evidence>
<evidence type="ECO:0000313" key="9">
    <source>
        <dbReference type="EMBL" id="APD75785.1"/>
    </source>
</evidence>
<dbReference type="EMBL" id="KX701829">
    <property type="protein sequence ID" value="APD75785.1"/>
    <property type="molecule type" value="Genomic_DNA"/>
</dbReference>
<feature type="region of interest" description="Disordered" evidence="8">
    <location>
        <begin position="208"/>
        <end position="237"/>
    </location>
</feature>
<evidence type="ECO:0000256" key="8">
    <source>
        <dbReference type="SAM" id="MobiDB-lite"/>
    </source>
</evidence>
<keyword evidence="4" id="KW-0336">GPI-anchor</keyword>
<dbReference type="InterPro" id="IPR027446">
    <property type="entry name" value="VSG_C_dom_sf"/>
</dbReference>
<evidence type="ECO:0000256" key="7">
    <source>
        <dbReference type="ARBA" id="ARBA00023288"/>
    </source>
</evidence>
<accession>A0A1J0RD72</accession>
<evidence type="ECO:0000256" key="4">
    <source>
        <dbReference type="ARBA" id="ARBA00022622"/>
    </source>
</evidence>
<dbReference type="AlphaFoldDB" id="A0A1J0RD72"/>
<dbReference type="GO" id="GO:0005886">
    <property type="term" value="C:plasma membrane"/>
    <property type="evidence" value="ECO:0007669"/>
    <property type="project" value="UniProtKB-SubCell"/>
</dbReference>
<evidence type="ECO:0000256" key="5">
    <source>
        <dbReference type="ARBA" id="ARBA00023136"/>
    </source>
</evidence>
<comment type="function">
    <text evidence="1">VSG forms a coat on the surface of the parasite. The trypanosome evades the immune response of the host by expressing a series of antigenically distinct VSGs from an estimated 1000 VSG genes.</text>
</comment>
<organism evidence="9">
    <name type="scientific">Trypanosoma brucei</name>
    <dbReference type="NCBI Taxonomy" id="5691"/>
    <lineage>
        <taxon>Eukaryota</taxon>
        <taxon>Discoba</taxon>
        <taxon>Euglenozoa</taxon>
        <taxon>Kinetoplastea</taxon>
        <taxon>Metakinetoplastina</taxon>
        <taxon>Trypanosomatida</taxon>
        <taxon>Trypanosomatidae</taxon>
        <taxon>Trypanosoma</taxon>
    </lineage>
</organism>
<keyword evidence="5" id="KW-0472">Membrane</keyword>
<dbReference type="GO" id="GO:0098552">
    <property type="term" value="C:side of membrane"/>
    <property type="evidence" value="ECO:0007669"/>
    <property type="project" value="UniProtKB-KW"/>
</dbReference>
<evidence type="ECO:0000256" key="3">
    <source>
        <dbReference type="ARBA" id="ARBA00022475"/>
    </source>
</evidence>
<sequence>MGSKTAGAGIQTQTLTALKSPSKTAVVKNKGTDNSCKAAAGDYPWGFVGAAELGDLLCAARQAKIPNQQAPSTQTGKQLASDPAMVKIANTLTSTTPAAEAGPEIKAKAAKHILEDTDSTIQKKFIDPLAEKTISFKFGDATVEGNLKDLATGGDAVATLAYLQHQKTLRSKSKPEINAGQKTLSSVCGSKSNLADCSKDDKCEWKGTDKNGECKPKSGEDEVKAENDGKPTNTTGSNSFVINKVPLWLAFLLF</sequence>
<keyword evidence="7" id="KW-0449">Lipoprotein</keyword>
<evidence type="ECO:0000256" key="6">
    <source>
        <dbReference type="ARBA" id="ARBA00023180"/>
    </source>
</evidence>
<dbReference type="VEuPathDB" id="TriTrypDB:Tb427_000120900"/>
<comment type="subcellular location">
    <subcellularLocation>
        <location evidence="2">Cell membrane</location>
        <topology evidence="2">Lipid-anchor</topology>
        <topology evidence="2">GPI-anchor</topology>
    </subcellularLocation>
</comment>
<dbReference type="SUPFAM" id="SSF118251">
    <property type="entry name" value="Variant surface glycoprotein MITAT 1.2, VSG 221, C-terminal domain"/>
    <property type="match status" value="1"/>
</dbReference>
<reference evidence="9" key="1">
    <citation type="submission" date="2016-08" db="EMBL/GenBank/DDBJ databases">
        <title>VSG repertoire of Trypanosoma brucei EATRO 1125.</title>
        <authorList>
            <person name="Cross G.A."/>
        </authorList>
    </citation>
    <scope>NUCLEOTIDE SEQUENCE</scope>
    <source>
        <strain evidence="9">EATRO 1125</strain>
    </source>
</reference>